<reference evidence="1 2" key="1">
    <citation type="journal article" date="2019" name="Sci. Rep.">
        <title>A high-quality genome of Eragrostis curvula grass provides insights into Poaceae evolution and supports new strategies to enhance forage quality.</title>
        <authorList>
            <person name="Carballo J."/>
            <person name="Santos B.A.C.M."/>
            <person name="Zappacosta D."/>
            <person name="Garbus I."/>
            <person name="Selva J.P."/>
            <person name="Gallo C.A."/>
            <person name="Diaz A."/>
            <person name="Albertini E."/>
            <person name="Caccamo M."/>
            <person name="Echenique V."/>
        </authorList>
    </citation>
    <scope>NUCLEOTIDE SEQUENCE [LARGE SCALE GENOMIC DNA]</scope>
    <source>
        <strain evidence="2">cv. Victoria</strain>
        <tissue evidence="1">Leaf</tissue>
    </source>
</reference>
<sequence length="60" mass="6725">MSADSFWMLCIVLLRPKLRKEDAEILSTAQIVDILCPAFTSKIFSHEFGSPGQRPGFLLV</sequence>
<evidence type="ECO:0000313" key="1">
    <source>
        <dbReference type="EMBL" id="TVU19007.1"/>
    </source>
</evidence>
<evidence type="ECO:0000313" key="2">
    <source>
        <dbReference type="Proteomes" id="UP000324897"/>
    </source>
</evidence>
<gene>
    <name evidence="1" type="ORF">EJB05_35130</name>
</gene>
<protein>
    <submittedName>
        <fullName evidence="1">Uncharacterized protein</fullName>
    </submittedName>
</protein>
<accession>A0A5J9U6A4</accession>
<proteinExistence type="predicted"/>
<dbReference type="OrthoDB" id="2021158at2759"/>
<keyword evidence="2" id="KW-1185">Reference proteome</keyword>
<organism evidence="1 2">
    <name type="scientific">Eragrostis curvula</name>
    <name type="common">weeping love grass</name>
    <dbReference type="NCBI Taxonomy" id="38414"/>
    <lineage>
        <taxon>Eukaryota</taxon>
        <taxon>Viridiplantae</taxon>
        <taxon>Streptophyta</taxon>
        <taxon>Embryophyta</taxon>
        <taxon>Tracheophyta</taxon>
        <taxon>Spermatophyta</taxon>
        <taxon>Magnoliopsida</taxon>
        <taxon>Liliopsida</taxon>
        <taxon>Poales</taxon>
        <taxon>Poaceae</taxon>
        <taxon>PACMAD clade</taxon>
        <taxon>Chloridoideae</taxon>
        <taxon>Eragrostideae</taxon>
        <taxon>Eragrostidinae</taxon>
        <taxon>Eragrostis</taxon>
    </lineage>
</organism>
<dbReference type="AlphaFoldDB" id="A0A5J9U6A4"/>
<name>A0A5J9U6A4_9POAL</name>
<dbReference type="Proteomes" id="UP000324897">
    <property type="component" value="Chromosome 7"/>
</dbReference>
<dbReference type="Gramene" id="TVU19007">
    <property type="protein sequence ID" value="TVU19007"/>
    <property type="gene ID" value="EJB05_35130"/>
</dbReference>
<dbReference type="EMBL" id="RWGY01000029">
    <property type="protein sequence ID" value="TVU19007.1"/>
    <property type="molecule type" value="Genomic_DNA"/>
</dbReference>
<comment type="caution">
    <text evidence="1">The sequence shown here is derived from an EMBL/GenBank/DDBJ whole genome shotgun (WGS) entry which is preliminary data.</text>
</comment>